<dbReference type="SMART" id="SM00134">
    <property type="entry name" value="LU"/>
    <property type="match status" value="1"/>
</dbReference>
<dbReference type="CDD" id="cd23541">
    <property type="entry name" value="TFP_LU_ECD_Ly6A_like"/>
    <property type="match status" value="1"/>
</dbReference>
<dbReference type="GO" id="GO:0030550">
    <property type="term" value="F:acetylcholine receptor inhibitor activity"/>
    <property type="evidence" value="ECO:0007669"/>
    <property type="project" value="TreeGrafter"/>
</dbReference>
<keyword evidence="6" id="KW-1015">Disulfide bond</keyword>
<evidence type="ECO:0000313" key="11">
    <source>
        <dbReference type="Ensembl" id="ENSPEMP00000034166.1"/>
    </source>
</evidence>
<evidence type="ECO:0000256" key="2">
    <source>
        <dbReference type="ARBA" id="ARBA00022475"/>
    </source>
</evidence>
<feature type="domain" description="UPAR/Ly6" evidence="10">
    <location>
        <begin position="27"/>
        <end position="124"/>
    </location>
</feature>
<evidence type="ECO:0000256" key="1">
    <source>
        <dbReference type="ARBA" id="ARBA00004609"/>
    </source>
</evidence>
<dbReference type="GO" id="GO:0098552">
    <property type="term" value="C:side of membrane"/>
    <property type="evidence" value="ECO:0007669"/>
    <property type="project" value="UniProtKB-KW"/>
</dbReference>
<keyword evidence="7" id="KW-0325">Glycoprotein</keyword>
<feature type="signal peptide" evidence="9">
    <location>
        <begin position="1"/>
        <end position="26"/>
    </location>
</feature>
<feature type="chain" id="PRO_5034548183" description="UPAR/Ly6 domain-containing protein" evidence="9">
    <location>
        <begin position="27"/>
        <end position="140"/>
    </location>
</feature>
<evidence type="ECO:0000256" key="9">
    <source>
        <dbReference type="SAM" id="SignalP"/>
    </source>
</evidence>
<dbReference type="GO" id="GO:0033130">
    <property type="term" value="F:acetylcholine receptor binding"/>
    <property type="evidence" value="ECO:0007669"/>
    <property type="project" value="TreeGrafter"/>
</dbReference>
<dbReference type="GO" id="GO:0045202">
    <property type="term" value="C:synapse"/>
    <property type="evidence" value="ECO:0007669"/>
    <property type="project" value="GOC"/>
</dbReference>
<reference evidence="11" key="2">
    <citation type="submission" date="2025-08" db="UniProtKB">
        <authorList>
            <consortium name="Ensembl"/>
        </authorList>
    </citation>
    <scope>IDENTIFICATION</scope>
</reference>
<dbReference type="Ensembl" id="ENSPEMT00000037400.1">
    <property type="protein sequence ID" value="ENSPEMP00000034166.1"/>
    <property type="gene ID" value="ENSPEMG00000028943.1"/>
</dbReference>
<evidence type="ECO:0000256" key="7">
    <source>
        <dbReference type="ARBA" id="ARBA00023180"/>
    </source>
</evidence>
<dbReference type="Proteomes" id="UP000694547">
    <property type="component" value="Chromosome 20"/>
</dbReference>
<dbReference type="AlphaFoldDB" id="A0A8C8URL7"/>
<keyword evidence="4 9" id="KW-0732">Signal</keyword>
<dbReference type="PANTHER" id="PTHR32217:SF3">
    <property type="entry name" value="LYMPHOCYTE ANTIGEN 6S"/>
    <property type="match status" value="1"/>
</dbReference>
<proteinExistence type="predicted"/>
<dbReference type="GeneTree" id="ENSGT00940000154560"/>
<keyword evidence="5" id="KW-0472">Membrane</keyword>
<dbReference type="InterPro" id="IPR051445">
    <property type="entry name" value="LY6H/LY6L_nAChR_modulators"/>
</dbReference>
<reference evidence="11" key="3">
    <citation type="submission" date="2025-09" db="UniProtKB">
        <authorList>
            <consortium name="Ensembl"/>
        </authorList>
    </citation>
    <scope>IDENTIFICATION</scope>
</reference>
<accession>A0A8C8URL7</accession>
<reference evidence="11 12" key="1">
    <citation type="submission" date="2018-10" db="EMBL/GenBank/DDBJ databases">
        <title>Improved assembly of the deer mouse Peromyscus maniculatus genome.</title>
        <authorList>
            <person name="Lassance J.-M."/>
            <person name="Hoekstra H.E."/>
        </authorList>
    </citation>
    <scope>NUCLEOTIDE SEQUENCE [LARGE SCALE GENOMIC DNA]</scope>
</reference>
<dbReference type="InterPro" id="IPR045860">
    <property type="entry name" value="Snake_toxin-like_sf"/>
</dbReference>
<protein>
    <recommendedName>
        <fullName evidence="10">UPAR/Ly6 domain-containing protein</fullName>
    </recommendedName>
</protein>
<evidence type="ECO:0000256" key="4">
    <source>
        <dbReference type="ARBA" id="ARBA00022729"/>
    </source>
</evidence>
<dbReference type="SUPFAM" id="SSF57302">
    <property type="entry name" value="Snake toxin-like"/>
    <property type="match status" value="1"/>
</dbReference>
<keyword evidence="8" id="KW-0449">Lipoprotein</keyword>
<evidence type="ECO:0000256" key="6">
    <source>
        <dbReference type="ARBA" id="ARBA00023157"/>
    </source>
</evidence>
<keyword evidence="2" id="KW-1003">Cell membrane</keyword>
<keyword evidence="12" id="KW-1185">Reference proteome</keyword>
<dbReference type="Pfam" id="PF00021">
    <property type="entry name" value="UPAR_LY6"/>
    <property type="match status" value="1"/>
</dbReference>
<dbReference type="Gene3D" id="2.10.60.10">
    <property type="entry name" value="CD59"/>
    <property type="match status" value="1"/>
</dbReference>
<dbReference type="GO" id="GO:0095500">
    <property type="term" value="P:acetylcholine receptor signaling pathway"/>
    <property type="evidence" value="ECO:0007669"/>
    <property type="project" value="TreeGrafter"/>
</dbReference>
<sequence length="140" mass="15022">MNSSHAMKTCVLILLVALLCAERAQGLRCYQCLGVTPETSCQPALCQYPDGVCINQEVEVTVESYKEKRKNKFCLPTCPEDQDPLGNFPHNPFITASVSSKLSCCKGDLCNAAVPTGGSIWTLAGVLLVSLGSVLLQTLL</sequence>
<evidence type="ECO:0000256" key="8">
    <source>
        <dbReference type="ARBA" id="ARBA00023288"/>
    </source>
</evidence>
<evidence type="ECO:0000256" key="5">
    <source>
        <dbReference type="ARBA" id="ARBA00023136"/>
    </source>
</evidence>
<evidence type="ECO:0000259" key="10">
    <source>
        <dbReference type="SMART" id="SM00134"/>
    </source>
</evidence>
<dbReference type="InterPro" id="IPR016054">
    <property type="entry name" value="LY6_UPA_recep-like"/>
</dbReference>
<name>A0A8C8URL7_PERMB</name>
<evidence type="ECO:0000256" key="3">
    <source>
        <dbReference type="ARBA" id="ARBA00022622"/>
    </source>
</evidence>
<dbReference type="PANTHER" id="PTHR32217">
    <property type="entry name" value="LYMPHOCYTE ANTIGEN 6H"/>
    <property type="match status" value="1"/>
</dbReference>
<comment type="subcellular location">
    <subcellularLocation>
        <location evidence="1">Cell membrane</location>
        <topology evidence="1">Lipid-anchor</topology>
        <topology evidence="1">GPI-anchor</topology>
    </subcellularLocation>
</comment>
<evidence type="ECO:0000313" key="12">
    <source>
        <dbReference type="Proteomes" id="UP000694547"/>
    </source>
</evidence>
<dbReference type="GO" id="GO:0005886">
    <property type="term" value="C:plasma membrane"/>
    <property type="evidence" value="ECO:0007669"/>
    <property type="project" value="UniProtKB-SubCell"/>
</dbReference>
<organism evidence="11 12">
    <name type="scientific">Peromyscus maniculatus bairdii</name>
    <name type="common">Prairie deer mouse</name>
    <dbReference type="NCBI Taxonomy" id="230844"/>
    <lineage>
        <taxon>Eukaryota</taxon>
        <taxon>Metazoa</taxon>
        <taxon>Chordata</taxon>
        <taxon>Craniata</taxon>
        <taxon>Vertebrata</taxon>
        <taxon>Euteleostomi</taxon>
        <taxon>Mammalia</taxon>
        <taxon>Eutheria</taxon>
        <taxon>Euarchontoglires</taxon>
        <taxon>Glires</taxon>
        <taxon>Rodentia</taxon>
        <taxon>Myomorpha</taxon>
        <taxon>Muroidea</taxon>
        <taxon>Cricetidae</taxon>
        <taxon>Neotominae</taxon>
        <taxon>Peromyscus</taxon>
    </lineage>
</organism>
<keyword evidence="3" id="KW-0336">GPI-anchor</keyword>